<proteinExistence type="predicted"/>
<dbReference type="Proteomes" id="UP000760494">
    <property type="component" value="Unassembled WGS sequence"/>
</dbReference>
<evidence type="ECO:0008006" key="3">
    <source>
        <dbReference type="Google" id="ProtNLM"/>
    </source>
</evidence>
<dbReference type="EMBL" id="CABFJX010000418">
    <property type="protein sequence ID" value="VTT83274.1"/>
    <property type="molecule type" value="Genomic_DNA"/>
</dbReference>
<name>A0A9Q9S1B1_FUSFU</name>
<accession>A0A9Q9S1B1</accession>
<gene>
    <name evidence="1" type="ORF">C2S_2982</name>
</gene>
<organism evidence="1 2">
    <name type="scientific">Fusarium fujikuroi</name>
    <name type="common">Bakanae and foot rot disease fungus</name>
    <name type="synonym">Gibberella fujikuroi</name>
    <dbReference type="NCBI Taxonomy" id="5127"/>
    <lineage>
        <taxon>Eukaryota</taxon>
        <taxon>Fungi</taxon>
        <taxon>Dikarya</taxon>
        <taxon>Ascomycota</taxon>
        <taxon>Pezizomycotina</taxon>
        <taxon>Sordariomycetes</taxon>
        <taxon>Hypocreomycetidae</taxon>
        <taxon>Hypocreales</taxon>
        <taxon>Nectriaceae</taxon>
        <taxon>Fusarium</taxon>
        <taxon>Fusarium fujikuroi species complex</taxon>
    </lineage>
</organism>
<dbReference type="AlphaFoldDB" id="A0A9Q9S1B1"/>
<comment type="caution">
    <text evidence="1">The sequence shown here is derived from an EMBL/GenBank/DDBJ whole genome shotgun (WGS) entry which is preliminary data.</text>
</comment>
<sequence length="287" mass="33471">MMLIIHHIYQGKDKPSIFAFFVLCQVSRRFRRLARDRKFLSHIFSNKDCCGICSQSTALWQVSEDETHLDNSSLTKRYRYSYEKHCFSHKINREDSEGLSDLVRNEKLCTACKEGLEARRKLGVSLTCKFAARHSGDWEFCTACKVEHTSFCFSAGQKVCIAKTGYIRLCEHKVIYWKDFWSLVEDRMSDKRKRKSDTITVCRHPSHRMTCSYGSFAPKAVLAGEWDRPFLSLTFEGFQIPIWLQYRIPMVTTGRMSVREKGAKYIAPERMSGWLPEIDSLFFDENS</sequence>
<reference evidence="1" key="1">
    <citation type="submission" date="2019-05" db="EMBL/GenBank/DDBJ databases">
        <authorList>
            <person name="Piombo E."/>
        </authorList>
    </citation>
    <scope>NUCLEOTIDE SEQUENCE</scope>
    <source>
        <strain evidence="1">C2S</strain>
    </source>
</reference>
<protein>
    <recommendedName>
        <fullName evidence="3">F-box domain-containing protein</fullName>
    </recommendedName>
</protein>
<evidence type="ECO:0000313" key="1">
    <source>
        <dbReference type="EMBL" id="VTT83274.1"/>
    </source>
</evidence>
<feature type="non-terminal residue" evidence="1">
    <location>
        <position position="287"/>
    </location>
</feature>
<evidence type="ECO:0000313" key="2">
    <source>
        <dbReference type="Proteomes" id="UP000760494"/>
    </source>
</evidence>